<name>A0A1G2CD15_9BACT</name>
<keyword evidence="2 7" id="KW-0699">rRNA-binding</keyword>
<dbReference type="PANTHER" id="PTHR13501">
    <property type="entry name" value="CHLOROPLAST 50S RIBOSOMAL PROTEIN L22-RELATED"/>
    <property type="match status" value="1"/>
</dbReference>
<evidence type="ECO:0000256" key="8">
    <source>
        <dbReference type="RuleBase" id="RU004005"/>
    </source>
</evidence>
<evidence type="ECO:0000256" key="5">
    <source>
        <dbReference type="ARBA" id="ARBA00023274"/>
    </source>
</evidence>
<reference evidence="12 13" key="1">
    <citation type="journal article" date="2016" name="Nat. Commun.">
        <title>Thousands of microbial genomes shed light on interconnected biogeochemical processes in an aquifer system.</title>
        <authorList>
            <person name="Anantharaman K."/>
            <person name="Brown C.T."/>
            <person name="Hug L.A."/>
            <person name="Sharon I."/>
            <person name="Castelle C.J."/>
            <person name="Probst A.J."/>
            <person name="Thomas B.C."/>
            <person name="Singh A."/>
            <person name="Wilkins M.J."/>
            <person name="Karaoz U."/>
            <person name="Brodie E.L."/>
            <person name="Williams K.H."/>
            <person name="Hubbard S.S."/>
            <person name="Banfield J.F."/>
        </authorList>
    </citation>
    <scope>NUCLEOTIDE SEQUENCE [LARGE SCALE GENOMIC DNA]</scope>
</reference>
<dbReference type="Proteomes" id="UP000178880">
    <property type="component" value="Unassembled WGS sequence"/>
</dbReference>
<dbReference type="GO" id="GO:0006412">
    <property type="term" value="P:translation"/>
    <property type="evidence" value="ECO:0007669"/>
    <property type="project" value="UniProtKB-UniRule"/>
</dbReference>
<evidence type="ECO:0000313" key="12">
    <source>
        <dbReference type="EMBL" id="OGY99264.1"/>
    </source>
</evidence>
<dbReference type="SUPFAM" id="SSF54843">
    <property type="entry name" value="Ribosomal protein L22"/>
    <property type="match status" value="1"/>
</dbReference>
<keyword evidence="5 7" id="KW-0687">Ribonucleoprotein</keyword>
<dbReference type="STRING" id="1798650.A2945_04810"/>
<dbReference type="Pfam" id="PF00237">
    <property type="entry name" value="Ribosomal_L22"/>
    <property type="match status" value="1"/>
</dbReference>
<dbReference type="CDD" id="cd00336">
    <property type="entry name" value="Ribosomal_L22"/>
    <property type="match status" value="1"/>
</dbReference>
<evidence type="ECO:0000256" key="10">
    <source>
        <dbReference type="RuleBase" id="RU004008"/>
    </source>
</evidence>
<dbReference type="InterPro" id="IPR005727">
    <property type="entry name" value="Ribosomal_uL22_bac/chlpt-type"/>
</dbReference>
<accession>A0A1G2CD15</accession>
<gene>
    <name evidence="7" type="primary">rplV</name>
    <name evidence="12" type="ORF">A2945_04810</name>
</gene>
<evidence type="ECO:0000256" key="1">
    <source>
        <dbReference type="ARBA" id="ARBA00009451"/>
    </source>
</evidence>
<evidence type="ECO:0000256" key="2">
    <source>
        <dbReference type="ARBA" id="ARBA00022730"/>
    </source>
</evidence>
<dbReference type="EMBL" id="MHLA01000017">
    <property type="protein sequence ID" value="OGY99264.1"/>
    <property type="molecule type" value="Genomic_DNA"/>
</dbReference>
<sequence>MNKQTVKLNYLRMAPRKVRSVADLVRGLSVREAEAQLLNIRRRPAGALLKLLRSGVASIKNNKHLNEEKFYIESFRVDGGPMLKRSLPRARGSASPIQKKMSHVTLVLAEREGMAPPRFKIVVKKKAKLPPGASRPIKKGKMKDEREPEKPPSKPGFFKKMFSRKAGFSK</sequence>
<feature type="region of interest" description="Disordered" evidence="11">
    <location>
        <begin position="125"/>
        <end position="170"/>
    </location>
</feature>
<dbReference type="GO" id="GO:0003735">
    <property type="term" value="F:structural constituent of ribosome"/>
    <property type="evidence" value="ECO:0007669"/>
    <property type="project" value="InterPro"/>
</dbReference>
<dbReference type="AlphaFoldDB" id="A0A1G2CD15"/>
<comment type="caution">
    <text evidence="12">The sequence shown here is derived from an EMBL/GenBank/DDBJ whole genome shotgun (WGS) entry which is preliminary data.</text>
</comment>
<keyword evidence="3 7" id="KW-0694">RNA-binding</keyword>
<evidence type="ECO:0000256" key="9">
    <source>
        <dbReference type="RuleBase" id="RU004006"/>
    </source>
</evidence>
<evidence type="ECO:0000256" key="11">
    <source>
        <dbReference type="SAM" id="MobiDB-lite"/>
    </source>
</evidence>
<comment type="subunit">
    <text evidence="7 9">Part of the 50S ribosomal subunit.</text>
</comment>
<dbReference type="PROSITE" id="PS00464">
    <property type="entry name" value="RIBOSOMAL_L22"/>
    <property type="match status" value="1"/>
</dbReference>
<dbReference type="InterPro" id="IPR036394">
    <property type="entry name" value="Ribosomal_uL22_sf"/>
</dbReference>
<protein>
    <recommendedName>
        <fullName evidence="6 7">Large ribosomal subunit protein uL22</fullName>
    </recommendedName>
</protein>
<dbReference type="HAMAP" id="MF_01331_B">
    <property type="entry name" value="Ribosomal_uL22_B"/>
    <property type="match status" value="1"/>
</dbReference>
<evidence type="ECO:0000256" key="4">
    <source>
        <dbReference type="ARBA" id="ARBA00022980"/>
    </source>
</evidence>
<evidence type="ECO:0000256" key="3">
    <source>
        <dbReference type="ARBA" id="ARBA00022884"/>
    </source>
</evidence>
<comment type="function">
    <text evidence="7">The globular domain of the protein is located near the polypeptide exit tunnel on the outside of the subunit, while an extended beta-hairpin is found that lines the wall of the exit tunnel in the center of the 70S ribosome.</text>
</comment>
<comment type="function">
    <text evidence="7 10">This protein binds specifically to 23S rRNA; its binding is stimulated by other ribosomal proteins, e.g., L4, L17, and L20. It is important during the early stages of 50S assembly. It makes multiple contacts with different domains of the 23S rRNA in the assembled 50S subunit and ribosome.</text>
</comment>
<evidence type="ECO:0000256" key="7">
    <source>
        <dbReference type="HAMAP-Rule" id="MF_01331"/>
    </source>
</evidence>
<dbReference type="GO" id="GO:0019843">
    <property type="term" value="F:rRNA binding"/>
    <property type="evidence" value="ECO:0007669"/>
    <property type="project" value="UniProtKB-UniRule"/>
</dbReference>
<dbReference type="InterPro" id="IPR018260">
    <property type="entry name" value="Ribosomal_uL22_CS"/>
</dbReference>
<dbReference type="Gene3D" id="3.90.470.10">
    <property type="entry name" value="Ribosomal protein L22/L17"/>
    <property type="match status" value="1"/>
</dbReference>
<dbReference type="PANTHER" id="PTHR13501:SF8">
    <property type="entry name" value="LARGE RIBOSOMAL SUBUNIT PROTEIN UL22M"/>
    <property type="match status" value="1"/>
</dbReference>
<dbReference type="InterPro" id="IPR001063">
    <property type="entry name" value="Ribosomal_uL22"/>
</dbReference>
<organism evidence="12 13">
    <name type="scientific">Candidatus Liptonbacteria bacterium RIFCSPLOWO2_01_FULL_52_25</name>
    <dbReference type="NCBI Taxonomy" id="1798650"/>
    <lineage>
        <taxon>Bacteria</taxon>
        <taxon>Candidatus Liptoniibacteriota</taxon>
    </lineage>
</organism>
<dbReference type="GO" id="GO:0022625">
    <property type="term" value="C:cytosolic large ribosomal subunit"/>
    <property type="evidence" value="ECO:0007669"/>
    <property type="project" value="TreeGrafter"/>
</dbReference>
<comment type="similarity">
    <text evidence="1 7 8">Belongs to the universal ribosomal protein uL22 family.</text>
</comment>
<evidence type="ECO:0000313" key="13">
    <source>
        <dbReference type="Proteomes" id="UP000178880"/>
    </source>
</evidence>
<feature type="compositionally biased region" description="Basic and acidic residues" evidence="11">
    <location>
        <begin position="142"/>
        <end position="152"/>
    </location>
</feature>
<dbReference type="InterPro" id="IPR047867">
    <property type="entry name" value="Ribosomal_uL22_bac/org-type"/>
</dbReference>
<keyword evidence="4 7" id="KW-0689">Ribosomal protein</keyword>
<dbReference type="NCBIfam" id="TIGR01044">
    <property type="entry name" value="rplV_bact"/>
    <property type="match status" value="1"/>
</dbReference>
<proteinExistence type="inferred from homology"/>
<evidence type="ECO:0000256" key="6">
    <source>
        <dbReference type="ARBA" id="ARBA00035207"/>
    </source>
</evidence>